<keyword evidence="1" id="KW-0472">Membrane</keyword>
<feature type="transmembrane region" description="Helical" evidence="1">
    <location>
        <begin position="44"/>
        <end position="66"/>
    </location>
</feature>
<protein>
    <submittedName>
        <fullName evidence="2">Uncharacterized protein</fullName>
    </submittedName>
</protein>
<keyword evidence="3" id="KW-1185">Reference proteome</keyword>
<evidence type="ECO:0000313" key="2">
    <source>
        <dbReference type="EMBL" id="SED25655.1"/>
    </source>
</evidence>
<keyword evidence="1" id="KW-1133">Transmembrane helix</keyword>
<reference evidence="3" key="1">
    <citation type="submission" date="2016-10" db="EMBL/GenBank/DDBJ databases">
        <authorList>
            <person name="Varghese N."/>
            <person name="Submissions S."/>
        </authorList>
    </citation>
    <scope>NUCLEOTIDE SEQUENCE [LARGE SCALE GENOMIC DNA]</scope>
    <source>
        <strain evidence="3">DSM 22017</strain>
    </source>
</reference>
<dbReference type="AlphaFoldDB" id="A0A1H4Z6Y9"/>
<evidence type="ECO:0000313" key="3">
    <source>
        <dbReference type="Proteomes" id="UP000198742"/>
    </source>
</evidence>
<dbReference type="Proteomes" id="UP000198742">
    <property type="component" value="Unassembled WGS sequence"/>
</dbReference>
<keyword evidence="1" id="KW-0812">Transmembrane</keyword>
<accession>A0A1H4Z6Y9</accession>
<gene>
    <name evidence="2" type="ORF">SAMN04489844_4029</name>
</gene>
<feature type="transmembrane region" description="Helical" evidence="1">
    <location>
        <begin position="19"/>
        <end position="38"/>
    </location>
</feature>
<evidence type="ECO:0000256" key="1">
    <source>
        <dbReference type="SAM" id="Phobius"/>
    </source>
</evidence>
<proteinExistence type="predicted"/>
<organism evidence="2 3">
    <name type="scientific">Nocardioides exalbidus</name>
    <dbReference type="NCBI Taxonomy" id="402596"/>
    <lineage>
        <taxon>Bacteria</taxon>
        <taxon>Bacillati</taxon>
        <taxon>Actinomycetota</taxon>
        <taxon>Actinomycetes</taxon>
        <taxon>Propionibacteriales</taxon>
        <taxon>Nocardioidaceae</taxon>
        <taxon>Nocardioides</taxon>
    </lineage>
</organism>
<sequence length="74" mass="7751">MGGTEADALAGSHDGARRWGVLIAGAWVGLAIWGFATGDVWLPVFQLALAALMVAAFVSPRAAAILHAPLRRRK</sequence>
<dbReference type="RefSeq" id="WP_090971466.1">
    <property type="nucleotide sequence ID" value="NZ_FNRT01000002.1"/>
</dbReference>
<name>A0A1H4Z6Y9_9ACTN</name>
<dbReference type="STRING" id="402596.SAMN04489844_4029"/>
<dbReference type="EMBL" id="FNRT01000002">
    <property type="protein sequence ID" value="SED25655.1"/>
    <property type="molecule type" value="Genomic_DNA"/>
</dbReference>